<dbReference type="InterPro" id="IPR036047">
    <property type="entry name" value="F-box-like_dom_sf"/>
</dbReference>
<organism evidence="1 2">
    <name type="scientific">Cladosporium halotolerans</name>
    <dbReference type="NCBI Taxonomy" id="1052096"/>
    <lineage>
        <taxon>Eukaryota</taxon>
        <taxon>Fungi</taxon>
        <taxon>Dikarya</taxon>
        <taxon>Ascomycota</taxon>
        <taxon>Pezizomycotina</taxon>
        <taxon>Dothideomycetes</taxon>
        <taxon>Dothideomycetidae</taxon>
        <taxon>Cladosporiales</taxon>
        <taxon>Cladosporiaceae</taxon>
        <taxon>Cladosporium</taxon>
    </lineage>
</organism>
<evidence type="ECO:0000313" key="1">
    <source>
        <dbReference type="EMBL" id="KAL1581975.1"/>
    </source>
</evidence>
<reference evidence="1 2" key="1">
    <citation type="journal article" date="2020" name="Microbiol. Resour. Announc.">
        <title>Draft Genome Sequence of a Cladosporium Species Isolated from the Mesophotic Ascidian Didemnum maculosum.</title>
        <authorList>
            <person name="Gioti A."/>
            <person name="Siaperas R."/>
            <person name="Nikolaivits E."/>
            <person name="Le Goff G."/>
            <person name="Ouazzani J."/>
            <person name="Kotoulas G."/>
            <person name="Topakas E."/>
        </authorList>
    </citation>
    <scope>NUCLEOTIDE SEQUENCE [LARGE SCALE GENOMIC DNA]</scope>
    <source>
        <strain evidence="1 2">TM138-S3</strain>
    </source>
</reference>
<dbReference type="AlphaFoldDB" id="A0AB34KEM4"/>
<comment type="caution">
    <text evidence="1">The sequence shown here is derived from an EMBL/GenBank/DDBJ whole genome shotgun (WGS) entry which is preliminary data.</text>
</comment>
<protein>
    <recommendedName>
        <fullName evidence="3">F-box domain-containing protein</fullName>
    </recommendedName>
</protein>
<dbReference type="GeneID" id="96010775"/>
<dbReference type="RefSeq" id="XP_069225082.1">
    <property type="nucleotide sequence ID" value="XM_069377937.1"/>
</dbReference>
<proteinExistence type="predicted"/>
<gene>
    <name evidence="1" type="ORF">WHR41_09334</name>
</gene>
<dbReference type="CDD" id="cd09917">
    <property type="entry name" value="F-box_SF"/>
    <property type="match status" value="1"/>
</dbReference>
<name>A0AB34KEM4_9PEZI</name>
<dbReference type="PROSITE" id="PS51257">
    <property type="entry name" value="PROKAR_LIPOPROTEIN"/>
    <property type="match status" value="1"/>
</dbReference>
<accession>A0AB34KEM4</accession>
<dbReference type="EMBL" id="JAAQHG020000087">
    <property type="protein sequence ID" value="KAL1581975.1"/>
    <property type="molecule type" value="Genomic_DNA"/>
</dbReference>
<sequence length="540" mass="61639">MHSHRKAAVNSLSSELLAHVMSYLSASCPGDIASCRLVNRAFNEHSSPYLIPRVLFARRLDVLSRLCQIMTHPYFSLHVTELVYDGSAYSEATALDLDQYVEDCERAPRDLRDERWMSRQRCIRATRREILRFCRDRDGKLQPDEPTTAQSRQLSRELDVETSPFAASVGADDCRLACSFAFATYQQRYRDQEWISSEAVDMSVLLAAFTRFPKLRSIVATDYRSLARRGESYDECCRRLFGKTLEPQHVGAGGETGVAGDCLFSLMEILAKTSKTQVNRLAVGPHAFEYTGEDASELADPYHPRNPRYLDVGSFHGIPLGPCSAVAGVLGHLETLRLVLCYSGNRSDEDHVRDQLRQFLRSAAPRLQVLTLNMIYLFWGGREEIPRVSESVRFDVFPSVLAPIRMPYLRSLSLRRWIFTADKLKAFLLAHTETLCDLHLLACLCGDDEWALAHWGSQNLNLTSVELTGFLAVLDYGSANPHHWQNVSKTQWNEMRPDVNEQHARALEGIWLRGRPNKVIRQQRQEDMPSRDWWKWPKEA</sequence>
<dbReference type="Proteomes" id="UP000803884">
    <property type="component" value="Unassembled WGS sequence"/>
</dbReference>
<dbReference type="SUPFAM" id="SSF81383">
    <property type="entry name" value="F-box domain"/>
    <property type="match status" value="1"/>
</dbReference>
<evidence type="ECO:0000313" key="2">
    <source>
        <dbReference type="Proteomes" id="UP000803884"/>
    </source>
</evidence>
<evidence type="ECO:0008006" key="3">
    <source>
        <dbReference type="Google" id="ProtNLM"/>
    </source>
</evidence>
<keyword evidence="2" id="KW-1185">Reference proteome</keyword>